<organism evidence="1 2">
    <name type="scientific">Bacillus cereus</name>
    <dbReference type="NCBI Taxonomy" id="1396"/>
    <lineage>
        <taxon>Bacteria</taxon>
        <taxon>Bacillati</taxon>
        <taxon>Bacillota</taxon>
        <taxon>Bacilli</taxon>
        <taxon>Bacillales</taxon>
        <taxon>Bacillaceae</taxon>
        <taxon>Bacillus</taxon>
        <taxon>Bacillus cereus group</taxon>
    </lineage>
</organism>
<evidence type="ECO:0008006" key="3">
    <source>
        <dbReference type="Google" id="ProtNLM"/>
    </source>
</evidence>
<evidence type="ECO:0000313" key="1">
    <source>
        <dbReference type="EMBL" id="PHG71273.1"/>
    </source>
</evidence>
<comment type="caution">
    <text evidence="1">The sequence shown here is derived from an EMBL/GenBank/DDBJ whole genome shotgun (WGS) entry which is preliminary data.</text>
</comment>
<protein>
    <recommendedName>
        <fullName evidence="3">EH domain-containing protein</fullName>
    </recommendedName>
</protein>
<proteinExistence type="predicted"/>
<dbReference type="Proteomes" id="UP000225135">
    <property type="component" value="Unassembled WGS sequence"/>
</dbReference>
<name>A0A9X7DZX3_BACCE</name>
<reference evidence="1 2" key="1">
    <citation type="submission" date="2017-09" db="EMBL/GenBank/DDBJ databases">
        <title>Large-scale bioinformatics analysis of Bacillus genomes uncovers conserved roles of natural products in bacterial physiology.</title>
        <authorList>
            <consortium name="Agbiome Team Llc"/>
            <person name="Bleich R.M."/>
            <person name="Grubbs K.J."/>
            <person name="Santa Maria K.C."/>
            <person name="Allen S.E."/>
            <person name="Farag S."/>
            <person name="Shank E.A."/>
            <person name="Bowers A."/>
        </authorList>
    </citation>
    <scope>NUCLEOTIDE SEQUENCE [LARGE SCALE GENOMIC DNA]</scope>
    <source>
        <strain evidence="1 2">AFS029792</strain>
    </source>
</reference>
<accession>A0A9X7DZX3</accession>
<dbReference type="AlphaFoldDB" id="A0A9X7DZX3"/>
<evidence type="ECO:0000313" key="2">
    <source>
        <dbReference type="Proteomes" id="UP000225135"/>
    </source>
</evidence>
<gene>
    <name evidence="1" type="ORF">COI69_32995</name>
</gene>
<dbReference type="EMBL" id="NUUR01000173">
    <property type="protein sequence ID" value="PHG71273.1"/>
    <property type="molecule type" value="Genomic_DNA"/>
</dbReference>
<sequence length="199" mass="23004">MGYIEKAIEEIKNDWFADHVAEIKGEEGLQVIQWGKPGTNMYRTKYVLSGANVFISGDIGESVYRLTCLATLENIKGFNLSYFTGKLVAFCGERWNFDSNKAKKELKEYWEEYEMNDQEDGKEMYRKIMSAINESSSMNEYQYWLHDAYHSTSMDSDTISDVSDFGKRLPYRLIGYWLGLQMAIEQLEKNKPAAEAVTL</sequence>
<dbReference type="RefSeq" id="WP_016081488.1">
    <property type="nucleotide sequence ID" value="NZ_NUQH01000029.1"/>
</dbReference>